<dbReference type="InterPro" id="IPR036388">
    <property type="entry name" value="WH-like_DNA-bd_sf"/>
</dbReference>
<dbReference type="SUPFAM" id="SSF88659">
    <property type="entry name" value="Sigma3 and sigma4 domains of RNA polymerase sigma factors"/>
    <property type="match status" value="1"/>
</dbReference>
<dbReference type="Gene3D" id="1.10.10.10">
    <property type="entry name" value="Winged helix-like DNA-binding domain superfamily/Winged helix DNA-binding domain"/>
    <property type="match status" value="1"/>
</dbReference>
<dbReference type="EMBL" id="JAGQDG010000001">
    <property type="protein sequence ID" value="MBQ0934499.1"/>
    <property type="molecule type" value="Genomic_DNA"/>
</dbReference>
<evidence type="ECO:0000259" key="6">
    <source>
        <dbReference type="Pfam" id="PF08281"/>
    </source>
</evidence>
<dbReference type="Pfam" id="PF08281">
    <property type="entry name" value="Sigma70_r4_2"/>
    <property type="match status" value="1"/>
</dbReference>
<dbReference type="NCBIfam" id="TIGR02937">
    <property type="entry name" value="sigma70-ECF"/>
    <property type="match status" value="1"/>
</dbReference>
<dbReference type="RefSeq" id="WP_210806404.1">
    <property type="nucleotide sequence ID" value="NZ_JAGQDG010000001.1"/>
</dbReference>
<dbReference type="PANTHER" id="PTHR43133">
    <property type="entry name" value="RNA POLYMERASE ECF-TYPE SIGMA FACTO"/>
    <property type="match status" value="1"/>
</dbReference>
<dbReference type="InterPro" id="IPR013325">
    <property type="entry name" value="RNA_pol_sigma_r2"/>
</dbReference>
<evidence type="ECO:0000259" key="5">
    <source>
        <dbReference type="Pfam" id="PF04542"/>
    </source>
</evidence>
<keyword evidence="2" id="KW-0805">Transcription regulation</keyword>
<evidence type="ECO:0000256" key="2">
    <source>
        <dbReference type="ARBA" id="ARBA00023015"/>
    </source>
</evidence>
<feature type="domain" description="RNA polymerase sigma factor 70 region 4 type 2" evidence="6">
    <location>
        <begin position="133"/>
        <end position="184"/>
    </location>
</feature>
<evidence type="ECO:0000256" key="4">
    <source>
        <dbReference type="ARBA" id="ARBA00023163"/>
    </source>
</evidence>
<comment type="caution">
    <text evidence="7">The sequence shown here is derived from an EMBL/GenBank/DDBJ whole genome shotgun (WGS) entry which is preliminary data.</text>
</comment>
<dbReference type="InterPro" id="IPR013324">
    <property type="entry name" value="RNA_pol_sigma_r3/r4-like"/>
</dbReference>
<proteinExistence type="inferred from homology"/>
<evidence type="ECO:0000256" key="3">
    <source>
        <dbReference type="ARBA" id="ARBA00023082"/>
    </source>
</evidence>
<dbReference type="Proteomes" id="UP000672097">
    <property type="component" value="Unassembled WGS sequence"/>
</dbReference>
<keyword evidence="4" id="KW-0804">Transcription</keyword>
<dbReference type="InterPro" id="IPR039425">
    <property type="entry name" value="RNA_pol_sigma-70-like"/>
</dbReference>
<dbReference type="InterPro" id="IPR013249">
    <property type="entry name" value="RNA_pol_sigma70_r4_t2"/>
</dbReference>
<dbReference type="Pfam" id="PF04542">
    <property type="entry name" value="Sigma70_r2"/>
    <property type="match status" value="1"/>
</dbReference>
<evidence type="ECO:0000313" key="8">
    <source>
        <dbReference type="Proteomes" id="UP000672097"/>
    </source>
</evidence>
<keyword evidence="8" id="KW-1185">Reference proteome</keyword>
<accession>A0ABS5DTS5</accession>
<name>A0ABS5DTS5_9BURK</name>
<evidence type="ECO:0000256" key="1">
    <source>
        <dbReference type="ARBA" id="ARBA00010641"/>
    </source>
</evidence>
<dbReference type="PANTHER" id="PTHR43133:SF46">
    <property type="entry name" value="RNA POLYMERASE SIGMA-70 FACTOR ECF SUBFAMILY"/>
    <property type="match status" value="1"/>
</dbReference>
<keyword evidence="3" id="KW-0731">Sigma factor</keyword>
<dbReference type="Gene3D" id="1.10.1740.10">
    <property type="match status" value="1"/>
</dbReference>
<organism evidence="7 8">
    <name type="scientific">Ideonella paludis</name>
    <dbReference type="NCBI Taxonomy" id="1233411"/>
    <lineage>
        <taxon>Bacteria</taxon>
        <taxon>Pseudomonadati</taxon>
        <taxon>Pseudomonadota</taxon>
        <taxon>Betaproteobacteria</taxon>
        <taxon>Burkholderiales</taxon>
        <taxon>Sphaerotilaceae</taxon>
        <taxon>Ideonella</taxon>
    </lineage>
</organism>
<sequence>MTTRDAAAQDLAWVQQVQRHGDRTAFAQLIRRHQGPLRALLRRLCGGQAALADELAQEACLRAWQALPGFRGEAQVRTWLYRLAYNEFLQHRRRAESQLQAASEPWAEADEATDSGAAPLAQNVALSVALSLDVQQALNQLSPAEREAVVCCCMAEFSHSEAAEVLGWPLGTVKTHVLRGRAKLQSALAAWAPHRQEKRHD</sequence>
<reference evidence="7 8" key="1">
    <citation type="submission" date="2021-04" db="EMBL/GenBank/DDBJ databases">
        <title>The genome sequence of type strain Ideonella paludis KCTC 32238.</title>
        <authorList>
            <person name="Liu Y."/>
        </authorList>
    </citation>
    <scope>NUCLEOTIDE SEQUENCE [LARGE SCALE GENOMIC DNA]</scope>
    <source>
        <strain evidence="7 8">KCTC 32238</strain>
    </source>
</reference>
<protein>
    <submittedName>
        <fullName evidence="7">Sigma-70 family RNA polymerase sigma factor</fullName>
    </submittedName>
</protein>
<feature type="domain" description="RNA polymerase sigma-70 region 2" evidence="5">
    <location>
        <begin position="29"/>
        <end position="96"/>
    </location>
</feature>
<dbReference type="SUPFAM" id="SSF88946">
    <property type="entry name" value="Sigma2 domain of RNA polymerase sigma factors"/>
    <property type="match status" value="1"/>
</dbReference>
<dbReference type="InterPro" id="IPR014284">
    <property type="entry name" value="RNA_pol_sigma-70_dom"/>
</dbReference>
<comment type="similarity">
    <text evidence="1">Belongs to the sigma-70 factor family. ECF subfamily.</text>
</comment>
<dbReference type="InterPro" id="IPR007627">
    <property type="entry name" value="RNA_pol_sigma70_r2"/>
</dbReference>
<gene>
    <name evidence="7" type="ORF">KAK11_04085</name>
</gene>
<evidence type="ECO:0000313" key="7">
    <source>
        <dbReference type="EMBL" id="MBQ0934499.1"/>
    </source>
</evidence>